<dbReference type="InterPro" id="IPR036188">
    <property type="entry name" value="FAD/NAD-bd_sf"/>
</dbReference>
<comment type="similarity">
    <text evidence="1">Belongs to the flavin monoamine oxidase family.</text>
</comment>
<dbReference type="Gene3D" id="3.50.50.60">
    <property type="entry name" value="FAD/NAD(P)-binding domain"/>
    <property type="match status" value="1"/>
</dbReference>
<dbReference type="AlphaFoldDB" id="A0A9P9IZP2"/>
<dbReference type="InterPro" id="IPR002937">
    <property type="entry name" value="Amino_oxidase"/>
</dbReference>
<evidence type="ECO:0000256" key="1">
    <source>
        <dbReference type="ARBA" id="ARBA00005995"/>
    </source>
</evidence>
<dbReference type="InterPro" id="IPR050703">
    <property type="entry name" value="Flavin_MAO"/>
</dbReference>
<accession>A0A9P9IZP2</accession>
<evidence type="ECO:0000313" key="5">
    <source>
        <dbReference type="EMBL" id="KAH7136835.1"/>
    </source>
</evidence>
<dbReference type="SUPFAM" id="SSF51905">
    <property type="entry name" value="FAD/NAD(P)-binding domain"/>
    <property type="match status" value="1"/>
</dbReference>
<dbReference type="OrthoDB" id="5046242at2759"/>
<name>A0A9P9IZP2_9HYPO</name>
<dbReference type="Pfam" id="PF01593">
    <property type="entry name" value="Amino_oxidase"/>
    <property type="match status" value="1"/>
</dbReference>
<gene>
    <name evidence="5" type="ORF">B0J13DRAFT_449219</name>
</gene>
<comment type="catalytic activity">
    <reaction evidence="3">
        <text>a secondary aliphatic amine + O2 + H2O = a primary amine + an aldehyde + H2O2</text>
        <dbReference type="Rhea" id="RHEA:26414"/>
        <dbReference type="ChEBI" id="CHEBI:15377"/>
        <dbReference type="ChEBI" id="CHEBI:15379"/>
        <dbReference type="ChEBI" id="CHEBI:16240"/>
        <dbReference type="ChEBI" id="CHEBI:17478"/>
        <dbReference type="ChEBI" id="CHEBI:58855"/>
        <dbReference type="ChEBI" id="CHEBI:65296"/>
        <dbReference type="EC" id="1.4.3.4"/>
    </reaction>
</comment>
<evidence type="ECO:0000256" key="3">
    <source>
        <dbReference type="ARBA" id="ARBA00048448"/>
    </source>
</evidence>
<evidence type="ECO:0000313" key="6">
    <source>
        <dbReference type="Proteomes" id="UP000717696"/>
    </source>
</evidence>
<feature type="domain" description="Amine oxidase" evidence="4">
    <location>
        <begin position="29"/>
        <end position="113"/>
    </location>
</feature>
<organism evidence="5 6">
    <name type="scientific">Dactylonectria estremocensis</name>
    <dbReference type="NCBI Taxonomy" id="1079267"/>
    <lineage>
        <taxon>Eukaryota</taxon>
        <taxon>Fungi</taxon>
        <taxon>Dikarya</taxon>
        <taxon>Ascomycota</taxon>
        <taxon>Pezizomycotina</taxon>
        <taxon>Sordariomycetes</taxon>
        <taxon>Hypocreomycetidae</taxon>
        <taxon>Hypocreales</taxon>
        <taxon>Nectriaceae</taxon>
        <taxon>Dactylonectria</taxon>
    </lineage>
</organism>
<keyword evidence="6" id="KW-1185">Reference proteome</keyword>
<sequence length="132" mass="13770">TSLLFLLSSTLALAAKHQHVDVAIVGGGLSGLAVAKDLAVAGKYFVVLEARDRVGGRVLNARLPDGGIEELGAEFIGPTQDRVLDLARTLGLETYSTYTTGNNTLYQKGAKTTYQADPALGGLPPVDIDSLS</sequence>
<reference evidence="5" key="1">
    <citation type="journal article" date="2021" name="Nat. Commun.">
        <title>Genetic determinants of endophytism in the Arabidopsis root mycobiome.</title>
        <authorList>
            <person name="Mesny F."/>
            <person name="Miyauchi S."/>
            <person name="Thiergart T."/>
            <person name="Pickel B."/>
            <person name="Atanasova L."/>
            <person name="Karlsson M."/>
            <person name="Huettel B."/>
            <person name="Barry K.W."/>
            <person name="Haridas S."/>
            <person name="Chen C."/>
            <person name="Bauer D."/>
            <person name="Andreopoulos W."/>
            <person name="Pangilinan J."/>
            <person name="LaButti K."/>
            <person name="Riley R."/>
            <person name="Lipzen A."/>
            <person name="Clum A."/>
            <person name="Drula E."/>
            <person name="Henrissat B."/>
            <person name="Kohler A."/>
            <person name="Grigoriev I.V."/>
            <person name="Martin F.M."/>
            <person name="Hacquard S."/>
        </authorList>
    </citation>
    <scope>NUCLEOTIDE SEQUENCE</scope>
    <source>
        <strain evidence="5">MPI-CAGE-AT-0021</strain>
    </source>
</reference>
<dbReference type="PANTHER" id="PTHR43563">
    <property type="entry name" value="AMINE OXIDASE"/>
    <property type="match status" value="1"/>
</dbReference>
<dbReference type="EMBL" id="JAGMUU010000016">
    <property type="protein sequence ID" value="KAH7136835.1"/>
    <property type="molecule type" value="Genomic_DNA"/>
</dbReference>
<dbReference type="Proteomes" id="UP000717696">
    <property type="component" value="Unassembled WGS sequence"/>
</dbReference>
<feature type="non-terminal residue" evidence="5">
    <location>
        <position position="1"/>
    </location>
</feature>
<dbReference type="EC" id="1.4.3.4" evidence="2"/>
<proteinExistence type="inferred from homology"/>
<dbReference type="GO" id="GO:0097621">
    <property type="term" value="F:monoamine oxidase activity"/>
    <property type="evidence" value="ECO:0007669"/>
    <property type="project" value="UniProtKB-EC"/>
</dbReference>
<dbReference type="PANTHER" id="PTHR43563:SF14">
    <property type="entry name" value="AMINE OXIDASE"/>
    <property type="match status" value="1"/>
</dbReference>
<evidence type="ECO:0000259" key="4">
    <source>
        <dbReference type="Pfam" id="PF01593"/>
    </source>
</evidence>
<evidence type="ECO:0000256" key="2">
    <source>
        <dbReference type="ARBA" id="ARBA00012804"/>
    </source>
</evidence>
<protein>
    <recommendedName>
        <fullName evidence="2">monoamine oxidase</fullName>
        <ecNumber evidence="2">1.4.3.4</ecNumber>
    </recommendedName>
</protein>
<comment type="caution">
    <text evidence="5">The sequence shown here is derived from an EMBL/GenBank/DDBJ whole genome shotgun (WGS) entry which is preliminary data.</text>
</comment>